<keyword evidence="2" id="KW-1185">Reference proteome</keyword>
<organism evidence="1 2">
    <name type="scientific">Candidatus Marithioploca araucensis</name>
    <dbReference type="NCBI Taxonomy" id="70273"/>
    <lineage>
        <taxon>Bacteria</taxon>
        <taxon>Pseudomonadati</taxon>
        <taxon>Pseudomonadota</taxon>
        <taxon>Gammaproteobacteria</taxon>
        <taxon>Thiotrichales</taxon>
        <taxon>Thiotrichaceae</taxon>
        <taxon>Candidatus Marithioploca</taxon>
    </lineage>
</organism>
<reference evidence="1" key="1">
    <citation type="submission" date="2023-06" db="EMBL/GenBank/DDBJ databases">
        <title>Uncultivated large filamentous bacteria from sulfidic sediments reveal new species and different genomic features in energy metabolism and defense.</title>
        <authorList>
            <person name="Fonseca A."/>
        </authorList>
    </citation>
    <scope>NUCLEOTIDE SEQUENCE</scope>
    <source>
        <strain evidence="1">HSG4</strain>
    </source>
</reference>
<evidence type="ECO:0000313" key="2">
    <source>
        <dbReference type="Proteomes" id="UP001171945"/>
    </source>
</evidence>
<evidence type="ECO:0000313" key="1">
    <source>
        <dbReference type="EMBL" id="MDM8563492.1"/>
    </source>
</evidence>
<name>A0ABT7VV90_9GAMM</name>
<accession>A0ABT7VV90</accession>
<proteinExistence type="predicted"/>
<gene>
    <name evidence="1" type="ORF">QUF54_09080</name>
</gene>
<dbReference type="Proteomes" id="UP001171945">
    <property type="component" value="Unassembled WGS sequence"/>
</dbReference>
<protein>
    <submittedName>
        <fullName evidence="1">Uncharacterized protein</fullName>
    </submittedName>
</protein>
<sequence length="51" mass="6160">MKSGEIIEIRKIRREISKKYGHDLNKLLEHYKELEAKLKTLGYRFAKEQAR</sequence>
<comment type="caution">
    <text evidence="1">The sequence shown here is derived from an EMBL/GenBank/DDBJ whole genome shotgun (WGS) entry which is preliminary data.</text>
</comment>
<dbReference type="EMBL" id="JAUCGM010000674">
    <property type="protein sequence ID" value="MDM8563492.1"/>
    <property type="molecule type" value="Genomic_DNA"/>
</dbReference>